<organism evidence="2 3">
    <name type="scientific">Paraburkholderia ribeironis</name>
    <dbReference type="NCBI Taxonomy" id="1247936"/>
    <lineage>
        <taxon>Bacteria</taxon>
        <taxon>Pseudomonadati</taxon>
        <taxon>Pseudomonadota</taxon>
        <taxon>Betaproteobacteria</taxon>
        <taxon>Burkholderiales</taxon>
        <taxon>Burkholderiaceae</taxon>
        <taxon>Paraburkholderia</taxon>
    </lineage>
</organism>
<dbReference type="SUPFAM" id="SSF54495">
    <property type="entry name" value="UBC-like"/>
    <property type="match status" value="1"/>
</dbReference>
<proteinExistence type="predicted"/>
<gene>
    <name evidence="2" type="ORF">BN2475_540056</name>
</gene>
<sequence>MGAIEERIAQDLQKLSSLSAQTGGRVRVVGTAGNPTRRIDVELHYRTAPSRDYPRKVQEVTAVRIELMSRYPFVEPSAVITTPVFHPNVFPSGKICLGTKWLPSQGLDLLIRRVIQILTFDPTVLNERSPANGAAVDWYRSAVRANPRAFPTDRVQTPPASNPSGTTGVIVACPSCTARMRVPAGKTGEARCPKCDNRFSVST</sequence>
<dbReference type="Proteomes" id="UP000187012">
    <property type="component" value="Unassembled WGS sequence"/>
</dbReference>
<evidence type="ECO:0000313" key="3">
    <source>
        <dbReference type="Proteomes" id="UP000187012"/>
    </source>
</evidence>
<dbReference type="CDD" id="cd00195">
    <property type="entry name" value="UBCc_UEV"/>
    <property type="match status" value="1"/>
</dbReference>
<dbReference type="EMBL" id="CYGX02000054">
    <property type="protein sequence ID" value="SIT45330.1"/>
    <property type="molecule type" value="Genomic_DNA"/>
</dbReference>
<evidence type="ECO:0000313" key="2">
    <source>
        <dbReference type="EMBL" id="SIT45330.1"/>
    </source>
</evidence>
<evidence type="ECO:0000259" key="1">
    <source>
        <dbReference type="Pfam" id="PF00179"/>
    </source>
</evidence>
<dbReference type="Pfam" id="PF00179">
    <property type="entry name" value="UQ_con"/>
    <property type="match status" value="1"/>
</dbReference>
<dbReference type="STRING" id="1247936.BN2475_540056"/>
<dbReference type="InterPro" id="IPR016135">
    <property type="entry name" value="UBQ-conjugating_enzyme/RWD"/>
</dbReference>
<accession>A0A1N7SD80</accession>
<reference evidence="2 3" key="1">
    <citation type="submission" date="2016-12" db="EMBL/GenBank/DDBJ databases">
        <authorList>
            <person name="Song W.-J."/>
            <person name="Kurnit D.M."/>
        </authorList>
    </citation>
    <scope>NUCLEOTIDE SEQUENCE [LARGE SCALE GENOMIC DNA]</scope>
    <source>
        <strain evidence="2 3">STM7296</strain>
    </source>
</reference>
<dbReference type="OrthoDB" id="7350595at2"/>
<keyword evidence="3" id="KW-1185">Reference proteome</keyword>
<protein>
    <recommendedName>
        <fullName evidence="1">UBC core domain-containing protein</fullName>
    </recommendedName>
</protein>
<dbReference type="RefSeq" id="WP_094781906.1">
    <property type="nucleotide sequence ID" value="NZ_CYGX02000054.1"/>
</dbReference>
<feature type="domain" description="UBC core" evidence="1">
    <location>
        <begin position="63"/>
        <end position="141"/>
    </location>
</feature>
<dbReference type="InterPro" id="IPR000608">
    <property type="entry name" value="UBC"/>
</dbReference>
<name>A0A1N7SD80_9BURK</name>
<dbReference type="Gene3D" id="3.10.110.10">
    <property type="entry name" value="Ubiquitin Conjugating Enzyme"/>
    <property type="match status" value="1"/>
</dbReference>
<dbReference type="AlphaFoldDB" id="A0A1N7SD80"/>